<protein>
    <recommendedName>
        <fullName evidence="1">Methyltransferase type 11 domain-containing protein</fullName>
    </recommendedName>
</protein>
<organism evidence="2 3">
    <name type="scientific">Candidatus Uhrbacteria bacterium RIFCSPLOWO2_02_FULL_49_11</name>
    <dbReference type="NCBI Taxonomy" id="1802409"/>
    <lineage>
        <taxon>Bacteria</taxon>
        <taxon>Candidatus Uhriibacteriota</taxon>
    </lineage>
</organism>
<dbReference type="Pfam" id="PF08241">
    <property type="entry name" value="Methyltransf_11"/>
    <property type="match status" value="1"/>
</dbReference>
<proteinExistence type="predicted"/>
<dbReference type="GO" id="GO:0008757">
    <property type="term" value="F:S-adenosylmethionine-dependent methyltransferase activity"/>
    <property type="evidence" value="ECO:0007669"/>
    <property type="project" value="InterPro"/>
</dbReference>
<reference evidence="2 3" key="1">
    <citation type="journal article" date="2016" name="Nat. Commun.">
        <title>Thousands of microbial genomes shed light on interconnected biogeochemical processes in an aquifer system.</title>
        <authorList>
            <person name="Anantharaman K."/>
            <person name="Brown C.T."/>
            <person name="Hug L.A."/>
            <person name="Sharon I."/>
            <person name="Castelle C.J."/>
            <person name="Probst A.J."/>
            <person name="Thomas B.C."/>
            <person name="Singh A."/>
            <person name="Wilkins M.J."/>
            <person name="Karaoz U."/>
            <person name="Brodie E.L."/>
            <person name="Williams K.H."/>
            <person name="Hubbard S.S."/>
            <person name="Banfield J.F."/>
        </authorList>
    </citation>
    <scope>NUCLEOTIDE SEQUENCE [LARGE SCALE GENOMIC DNA]</scope>
</reference>
<dbReference type="EMBL" id="MGER01000005">
    <property type="protein sequence ID" value="OGL88959.1"/>
    <property type="molecule type" value="Genomic_DNA"/>
</dbReference>
<dbReference type="AlphaFoldDB" id="A0A1F7VEM0"/>
<dbReference type="CDD" id="cd02440">
    <property type="entry name" value="AdoMet_MTases"/>
    <property type="match status" value="1"/>
</dbReference>
<feature type="domain" description="Methyltransferase type 11" evidence="1">
    <location>
        <begin position="54"/>
        <end position="147"/>
    </location>
</feature>
<evidence type="ECO:0000313" key="3">
    <source>
        <dbReference type="Proteomes" id="UP000178264"/>
    </source>
</evidence>
<dbReference type="PANTHER" id="PTHR43861">
    <property type="entry name" value="TRANS-ACONITATE 2-METHYLTRANSFERASE-RELATED"/>
    <property type="match status" value="1"/>
</dbReference>
<comment type="caution">
    <text evidence="2">The sequence shown here is derived from an EMBL/GenBank/DDBJ whole genome shotgun (WGS) entry which is preliminary data.</text>
</comment>
<sequence length="275" mass="31676">MNYKRNMNRIETSWDESAQWYHGLVGEKGMELQRAVVFPQTLRLLHLQPHERLLDVACGQGAFVREAFRFCKNIMGVDASPHLIAYAKKMSPKQMRFFTGDARKLPREVAGERFDAISCILAIANIDPLQPVFQECRKMLKPSGRLALVVAHPCFRIPRQSGWGWDEQRKLQYRRIDRYLSEMKIPIQMHPGSRAREVTWTFHRPLGAYMRALGEAGFMVDALEEWTTHRKSTPGPRARADMSSKQEIPLFLAMRAISVNVKAQCSRLPKPVNNQ</sequence>
<accession>A0A1F7VEM0</accession>
<gene>
    <name evidence="2" type="ORF">A3I42_00735</name>
</gene>
<dbReference type="Proteomes" id="UP000178264">
    <property type="component" value="Unassembled WGS sequence"/>
</dbReference>
<name>A0A1F7VEM0_9BACT</name>
<evidence type="ECO:0000259" key="1">
    <source>
        <dbReference type="Pfam" id="PF08241"/>
    </source>
</evidence>
<dbReference type="InterPro" id="IPR013216">
    <property type="entry name" value="Methyltransf_11"/>
</dbReference>
<dbReference type="PANTHER" id="PTHR43861:SF1">
    <property type="entry name" value="TRANS-ACONITATE 2-METHYLTRANSFERASE"/>
    <property type="match status" value="1"/>
</dbReference>
<dbReference type="Gene3D" id="3.40.50.150">
    <property type="entry name" value="Vaccinia Virus protein VP39"/>
    <property type="match status" value="1"/>
</dbReference>
<evidence type="ECO:0000313" key="2">
    <source>
        <dbReference type="EMBL" id="OGL88959.1"/>
    </source>
</evidence>
<dbReference type="SUPFAM" id="SSF53335">
    <property type="entry name" value="S-adenosyl-L-methionine-dependent methyltransferases"/>
    <property type="match status" value="1"/>
</dbReference>
<dbReference type="InterPro" id="IPR029063">
    <property type="entry name" value="SAM-dependent_MTases_sf"/>
</dbReference>